<dbReference type="RefSeq" id="WP_147744304.1">
    <property type="nucleotide sequence ID" value="NZ_VRUR01000002.1"/>
</dbReference>
<organism evidence="1 2">
    <name type="scientific">Flagellimonas hymeniacidonis</name>
    <dbReference type="NCBI Taxonomy" id="2603628"/>
    <lineage>
        <taxon>Bacteria</taxon>
        <taxon>Pseudomonadati</taxon>
        <taxon>Bacteroidota</taxon>
        <taxon>Flavobacteriia</taxon>
        <taxon>Flavobacteriales</taxon>
        <taxon>Flavobacteriaceae</taxon>
        <taxon>Flagellimonas</taxon>
    </lineage>
</organism>
<gene>
    <name evidence="1" type="ORF">FVB32_13410</name>
</gene>
<evidence type="ECO:0000313" key="2">
    <source>
        <dbReference type="Proteomes" id="UP000321456"/>
    </source>
</evidence>
<proteinExistence type="predicted"/>
<accession>A0A5C8V3A6</accession>
<dbReference type="Pfam" id="PF11617">
    <property type="entry name" value="Cu-binding_MopE"/>
    <property type="match status" value="3"/>
</dbReference>
<comment type="caution">
    <text evidence="1">The sequence shown here is derived from an EMBL/GenBank/DDBJ whole genome shotgun (WGS) entry which is preliminary data.</text>
</comment>
<dbReference type="Proteomes" id="UP000321456">
    <property type="component" value="Unassembled WGS sequence"/>
</dbReference>
<sequence>MKTSQKIGNLTLLLSFMAITSCSNDDGCATKTFYQDSDSDGFGNAAVSKSACSRPTGFVANNTDTNDKDDLIFPGCSERTFYFDKDKDGFGDSNATEIGCIERPDGYVEIGGDCDDTDATVKPDVMITYYEDLDGDGFGVEEKSMQLSICAAEPENHTKNNDAFDCDDTDSDVNPDSNFVYYRDLDGDGFGDEANIQVALGCRTDIENYVANKDDCNDNLATINPGAIEIAGDGLDNNCDGFSGFVWDGPDMVFSKATKVDWTATKNQDKLTENVIFTRQDAGPMYNFAWWSHPNNFKEDAIHIDDNNSDLIADFDDDASAAIKDINTIAPSGGTKNVRWALLDDTGSNGHEAWADFNLYGTLGDPTNFYSFHNIASIIYYLEEEELHTSTVKDDFEVVVEGVGTQSTTDFSHVIGKKLGAWLVEDDIYLTLTFTAWEEGNGGAFSYTRSTPAN</sequence>
<protein>
    <recommendedName>
        <fullName evidence="3">Metal-binding motif-containing protein</fullName>
    </recommendedName>
</protein>
<dbReference type="InterPro" id="IPR021655">
    <property type="entry name" value="Put_metal-bd"/>
</dbReference>
<dbReference type="EMBL" id="VRUR01000002">
    <property type="protein sequence ID" value="TXN35572.1"/>
    <property type="molecule type" value="Genomic_DNA"/>
</dbReference>
<name>A0A5C8V3A6_9FLAO</name>
<dbReference type="PROSITE" id="PS51257">
    <property type="entry name" value="PROKAR_LIPOPROTEIN"/>
    <property type="match status" value="1"/>
</dbReference>
<reference evidence="1 2" key="1">
    <citation type="submission" date="2019-08" db="EMBL/GenBank/DDBJ databases">
        <title>Professor.</title>
        <authorList>
            <person name="Park J.S."/>
        </authorList>
    </citation>
    <scope>NUCLEOTIDE SEQUENCE [LARGE SCALE GENOMIC DNA]</scope>
    <source>
        <strain evidence="1 2">176CP5-101</strain>
    </source>
</reference>
<dbReference type="AlphaFoldDB" id="A0A5C8V3A6"/>
<keyword evidence="2" id="KW-1185">Reference proteome</keyword>
<evidence type="ECO:0008006" key="3">
    <source>
        <dbReference type="Google" id="ProtNLM"/>
    </source>
</evidence>
<evidence type="ECO:0000313" key="1">
    <source>
        <dbReference type="EMBL" id="TXN35572.1"/>
    </source>
</evidence>